<keyword evidence="3" id="KW-1185">Reference proteome</keyword>
<gene>
    <name evidence="2" type="ORF">CAP_0181</name>
</gene>
<evidence type="ECO:0000313" key="3">
    <source>
        <dbReference type="Proteomes" id="UP000019678"/>
    </source>
</evidence>
<evidence type="ECO:0000313" key="2">
    <source>
        <dbReference type="EMBL" id="EYF07428.1"/>
    </source>
</evidence>
<comment type="caution">
    <text evidence="2">The sequence shown here is derived from an EMBL/GenBank/DDBJ whole genome shotgun (WGS) entry which is preliminary data.</text>
</comment>
<feature type="region of interest" description="Disordered" evidence="1">
    <location>
        <begin position="1"/>
        <end position="44"/>
    </location>
</feature>
<evidence type="ECO:0000256" key="1">
    <source>
        <dbReference type="SAM" id="MobiDB-lite"/>
    </source>
</evidence>
<name>A0A017TDQ6_9BACT</name>
<reference evidence="2 3" key="1">
    <citation type="submission" date="2013-05" db="EMBL/GenBank/DDBJ databases">
        <title>Genome assembly of Chondromyces apiculatus DSM 436.</title>
        <authorList>
            <person name="Sharma G."/>
            <person name="Khatri I."/>
            <person name="Kaur C."/>
            <person name="Mayilraj S."/>
            <person name="Subramanian S."/>
        </authorList>
    </citation>
    <scope>NUCLEOTIDE SEQUENCE [LARGE SCALE GENOMIC DNA]</scope>
    <source>
        <strain evidence="2 3">DSM 436</strain>
    </source>
</reference>
<dbReference type="Proteomes" id="UP000019678">
    <property type="component" value="Unassembled WGS sequence"/>
</dbReference>
<accession>A0A017TDQ6</accession>
<sequence length="44" mass="4706">MQQQQMQVGGRSRREAPPGAIVDDLSRIVKAHETRGDGHHGAGA</sequence>
<dbReference type="STRING" id="1192034.CAP_0181"/>
<feature type="compositionally biased region" description="Basic and acidic residues" evidence="1">
    <location>
        <begin position="24"/>
        <end position="44"/>
    </location>
</feature>
<dbReference type="AlphaFoldDB" id="A0A017TDQ6"/>
<protein>
    <submittedName>
        <fullName evidence="2">Uncharacterized protein</fullName>
    </submittedName>
</protein>
<dbReference type="EMBL" id="ASRX01000010">
    <property type="protein sequence ID" value="EYF07428.1"/>
    <property type="molecule type" value="Genomic_DNA"/>
</dbReference>
<proteinExistence type="predicted"/>
<organism evidence="2 3">
    <name type="scientific">Chondromyces apiculatus DSM 436</name>
    <dbReference type="NCBI Taxonomy" id="1192034"/>
    <lineage>
        <taxon>Bacteria</taxon>
        <taxon>Pseudomonadati</taxon>
        <taxon>Myxococcota</taxon>
        <taxon>Polyangia</taxon>
        <taxon>Polyangiales</taxon>
        <taxon>Polyangiaceae</taxon>
        <taxon>Chondromyces</taxon>
    </lineage>
</organism>